<dbReference type="OrthoDB" id="9979538at2759"/>
<comment type="caution">
    <text evidence="2">The sequence shown here is derived from an EMBL/GenBank/DDBJ whole genome shotgun (WGS) entry which is preliminary data.</text>
</comment>
<reference evidence="2 3" key="1">
    <citation type="journal article" date="2019" name="Sci. Rep.">
        <title>Orb-weaving spider Araneus ventricosus genome elucidates the spidroin gene catalogue.</title>
        <authorList>
            <person name="Kono N."/>
            <person name="Nakamura H."/>
            <person name="Ohtoshi R."/>
            <person name="Moran D.A.P."/>
            <person name="Shinohara A."/>
            <person name="Yoshida Y."/>
            <person name="Fujiwara M."/>
            <person name="Mori M."/>
            <person name="Tomita M."/>
            <person name="Arakawa K."/>
        </authorList>
    </citation>
    <scope>NUCLEOTIDE SEQUENCE [LARGE SCALE GENOMIC DNA]</scope>
</reference>
<protein>
    <recommendedName>
        <fullName evidence="1">DUF4817 domain-containing protein</fullName>
    </recommendedName>
</protein>
<sequence>MVITLAFKDDHKHFESFTLPFDSAPINWLIVLLPYPVMIRYDTERSKNDKQRAVTALKSAEGGGSPESVKMVAMQKTASLWFYESKSIVKVQNYFRLEYRNCRSPSTNCMRRWYEEFQGTGKLLKDPGIKRSC</sequence>
<gene>
    <name evidence="2" type="ORF">AVEN_31431_1</name>
</gene>
<evidence type="ECO:0000259" key="1">
    <source>
        <dbReference type="Pfam" id="PF16087"/>
    </source>
</evidence>
<dbReference type="AlphaFoldDB" id="A0A4Y2D065"/>
<proteinExistence type="predicted"/>
<evidence type="ECO:0000313" key="2">
    <source>
        <dbReference type="EMBL" id="GBM08925.1"/>
    </source>
</evidence>
<evidence type="ECO:0000313" key="3">
    <source>
        <dbReference type="Proteomes" id="UP000499080"/>
    </source>
</evidence>
<dbReference type="Proteomes" id="UP000499080">
    <property type="component" value="Unassembled WGS sequence"/>
</dbReference>
<dbReference type="Pfam" id="PF16087">
    <property type="entry name" value="DUF4817"/>
    <property type="match status" value="1"/>
</dbReference>
<dbReference type="EMBL" id="BGPR01087871">
    <property type="protein sequence ID" value="GBM08925.1"/>
    <property type="molecule type" value="Genomic_DNA"/>
</dbReference>
<organism evidence="2 3">
    <name type="scientific">Araneus ventricosus</name>
    <name type="common">Orbweaver spider</name>
    <name type="synonym">Epeira ventricosa</name>
    <dbReference type="NCBI Taxonomy" id="182803"/>
    <lineage>
        <taxon>Eukaryota</taxon>
        <taxon>Metazoa</taxon>
        <taxon>Ecdysozoa</taxon>
        <taxon>Arthropoda</taxon>
        <taxon>Chelicerata</taxon>
        <taxon>Arachnida</taxon>
        <taxon>Araneae</taxon>
        <taxon>Araneomorphae</taxon>
        <taxon>Entelegynae</taxon>
        <taxon>Araneoidea</taxon>
        <taxon>Araneidae</taxon>
        <taxon>Araneus</taxon>
    </lineage>
</organism>
<keyword evidence="3" id="KW-1185">Reference proteome</keyword>
<name>A0A4Y2D065_ARAVE</name>
<dbReference type="InterPro" id="IPR032135">
    <property type="entry name" value="DUF4817"/>
</dbReference>
<feature type="domain" description="DUF4817" evidence="1">
    <location>
        <begin position="81"/>
        <end position="123"/>
    </location>
</feature>
<accession>A0A4Y2D065</accession>